<dbReference type="GO" id="GO:0046872">
    <property type="term" value="F:metal ion binding"/>
    <property type="evidence" value="ECO:0007669"/>
    <property type="project" value="UniProtKB-KW"/>
</dbReference>
<comment type="caution">
    <text evidence="5">The sequence shown here is derived from an EMBL/GenBank/DDBJ whole genome shotgun (WGS) entry which is preliminary data.</text>
</comment>
<evidence type="ECO:0000313" key="6">
    <source>
        <dbReference type="Proteomes" id="UP000199318"/>
    </source>
</evidence>
<evidence type="ECO:0000313" key="5">
    <source>
        <dbReference type="EMBL" id="SER43605.1"/>
    </source>
</evidence>
<dbReference type="STRING" id="1464123.SAMN05444126_10195"/>
<keyword evidence="1" id="KW-0479">Metal-binding</keyword>
<proteinExistence type="predicted"/>
<feature type="domain" description="4Fe-4S ferredoxin-type" evidence="4">
    <location>
        <begin position="2"/>
        <end position="31"/>
    </location>
</feature>
<dbReference type="Gene3D" id="3.30.70.20">
    <property type="match status" value="1"/>
</dbReference>
<dbReference type="PANTHER" id="PTHR43122:SF1">
    <property type="entry name" value="IRON-SULFUR-BINDING PROTEIN"/>
    <property type="match status" value="1"/>
</dbReference>
<dbReference type="AlphaFoldDB" id="A0A1H9P6S7"/>
<dbReference type="OrthoDB" id="9804603at2"/>
<gene>
    <name evidence="5" type="ORF">SAMN05444126_10195</name>
</gene>
<keyword evidence="6" id="KW-1185">Reference proteome</keyword>
<dbReference type="InterPro" id="IPR017900">
    <property type="entry name" value="4Fe4S_Fe_S_CS"/>
</dbReference>
<feature type="domain" description="4Fe-4S ferredoxin-type" evidence="4">
    <location>
        <begin position="38"/>
        <end position="68"/>
    </location>
</feature>
<protein>
    <submittedName>
        <fullName evidence="5">2-oxoglutarate ferredoxin oxidoreductase subunit delta</fullName>
    </submittedName>
</protein>
<accession>A0A1H9P6S7</accession>
<reference evidence="6" key="1">
    <citation type="submission" date="2016-10" db="EMBL/GenBank/DDBJ databases">
        <authorList>
            <person name="de Groot N.N."/>
        </authorList>
    </citation>
    <scope>NUCLEOTIDE SEQUENCE [LARGE SCALE GENOMIC DNA]</scope>
    <source>
        <strain evidence="6">10nlg</strain>
    </source>
</reference>
<dbReference type="PROSITE" id="PS51379">
    <property type="entry name" value="4FE4S_FER_2"/>
    <property type="match status" value="2"/>
</dbReference>
<dbReference type="GO" id="GO:0051536">
    <property type="term" value="F:iron-sulfur cluster binding"/>
    <property type="evidence" value="ECO:0007669"/>
    <property type="project" value="UniProtKB-KW"/>
</dbReference>
<dbReference type="Pfam" id="PF12838">
    <property type="entry name" value="Fer4_7"/>
    <property type="match status" value="1"/>
</dbReference>
<keyword evidence="3" id="KW-0411">Iron-sulfur</keyword>
<evidence type="ECO:0000256" key="2">
    <source>
        <dbReference type="ARBA" id="ARBA00023004"/>
    </source>
</evidence>
<evidence type="ECO:0000256" key="1">
    <source>
        <dbReference type="ARBA" id="ARBA00022723"/>
    </source>
</evidence>
<dbReference type="InterPro" id="IPR017896">
    <property type="entry name" value="4Fe4S_Fe-S-bd"/>
</dbReference>
<dbReference type="Proteomes" id="UP000199318">
    <property type="component" value="Unassembled WGS sequence"/>
</dbReference>
<dbReference type="RefSeq" id="WP_093071564.1">
    <property type="nucleotide sequence ID" value="NZ_FOGV01000001.1"/>
</dbReference>
<keyword evidence="2" id="KW-0408">Iron</keyword>
<evidence type="ECO:0000259" key="4">
    <source>
        <dbReference type="PROSITE" id="PS51379"/>
    </source>
</evidence>
<sequence>MEKVVVNRERCKGCGLCLHACAFSLLQFSAKANAKGYYPPKMTDESRCTSCAACARICPDTAVSVYRPQ</sequence>
<dbReference type="PROSITE" id="PS00198">
    <property type="entry name" value="4FE4S_FER_1"/>
    <property type="match status" value="1"/>
</dbReference>
<dbReference type="SUPFAM" id="SSF54862">
    <property type="entry name" value="4Fe-4S ferredoxins"/>
    <property type="match status" value="1"/>
</dbReference>
<dbReference type="EMBL" id="FOGV01000001">
    <property type="protein sequence ID" value="SER43605.1"/>
    <property type="molecule type" value="Genomic_DNA"/>
</dbReference>
<evidence type="ECO:0000256" key="3">
    <source>
        <dbReference type="ARBA" id="ARBA00023014"/>
    </source>
</evidence>
<dbReference type="PANTHER" id="PTHR43122">
    <property type="entry name" value="FERREDOXIN SUBUNIT OF PYRUVATE:FLAVODOXIN OXIDOREDUCTASE-RELATED"/>
    <property type="match status" value="1"/>
</dbReference>
<organism evidence="5 6">
    <name type="scientific">Salisediminibacterium halotolerans</name>
    <dbReference type="NCBI Taxonomy" id="517425"/>
    <lineage>
        <taxon>Bacteria</taxon>
        <taxon>Bacillati</taxon>
        <taxon>Bacillota</taxon>
        <taxon>Bacilli</taxon>
        <taxon>Bacillales</taxon>
        <taxon>Bacillaceae</taxon>
        <taxon>Salisediminibacterium</taxon>
    </lineage>
</organism>
<name>A0A1H9P6S7_9BACI</name>